<evidence type="ECO:0000313" key="16">
    <source>
        <dbReference type="Proteomes" id="UP000077202"/>
    </source>
</evidence>
<dbReference type="AlphaFoldDB" id="A0A176W2K5"/>
<keyword evidence="7" id="KW-0418">Kinase</keyword>
<dbReference type="GO" id="GO:0010189">
    <property type="term" value="P:vitamin E biosynthetic process"/>
    <property type="evidence" value="ECO:0007669"/>
    <property type="project" value="TreeGrafter"/>
</dbReference>
<feature type="transmembrane region" description="Helical" evidence="14">
    <location>
        <begin position="282"/>
        <end position="301"/>
    </location>
</feature>
<keyword evidence="3" id="KW-0150">Chloroplast</keyword>
<protein>
    <recommendedName>
        <fullName evidence="12">phytol kinase</fullName>
        <ecNumber evidence="12">2.7.1.182</ecNumber>
    </recommendedName>
</protein>
<accession>A0A176W2K5</accession>
<comment type="similarity">
    <text evidence="2">Belongs to the polyprenol kinase family.</text>
</comment>
<feature type="transmembrane region" description="Helical" evidence="14">
    <location>
        <begin position="183"/>
        <end position="203"/>
    </location>
</feature>
<evidence type="ECO:0000256" key="8">
    <source>
        <dbReference type="ARBA" id="ARBA00022946"/>
    </source>
</evidence>
<evidence type="ECO:0000256" key="14">
    <source>
        <dbReference type="SAM" id="Phobius"/>
    </source>
</evidence>
<keyword evidence="10 14" id="KW-0472">Membrane</keyword>
<evidence type="ECO:0000256" key="6">
    <source>
        <dbReference type="ARBA" id="ARBA00022692"/>
    </source>
</evidence>
<keyword evidence="6 14" id="KW-0812">Transmembrane</keyword>
<dbReference type="PANTHER" id="PTHR32523">
    <property type="entry name" value="PHYTOL KINASE 1, CHLOROPLASTIC"/>
    <property type="match status" value="1"/>
</dbReference>
<evidence type="ECO:0000256" key="5">
    <source>
        <dbReference type="ARBA" id="ARBA00022679"/>
    </source>
</evidence>
<sequence>MSLTASGRFVLRPRSFQGLLWKVSVGRCRDGTFGPGVHCIGIVGFAWIASFPYWVNDSSLPVLVDGVAFLREIDVASGKLRAALNGVDIGVRFTTRESLERSSKRNSIPKDPLTHRRGRVSRGIKAKANDRSVSQTSDLWATGVGFKSQNSVVEGGEKTWTQSVGESSGHALFPLSPPQQDTGMFLIVLLGAYLWVRLFDYFTSKKILGQKLSRKLVHITSGLLYMLCWPFFSSSPWAPYIAGLVPLANGVRLVVYGTGIFKDEGLVKSMSRSGDSKELLRGPLYYVLVLYTSTVVFWRHSPVGMIALAMMCGGDGIADIMGRKFGSNKLFYNSDKSWAGSIAMFTFGFLVAFGCMQYFSAMGFYQLDNYSATMRLAVISLAATIVESLPVTSKLDDNFTVPVTAFVLGVLLFPM</sequence>
<dbReference type="GO" id="GO:0010276">
    <property type="term" value="F:phytol kinase activity"/>
    <property type="evidence" value="ECO:0007669"/>
    <property type="project" value="UniProtKB-EC"/>
</dbReference>
<keyword evidence="8" id="KW-0809">Transit peptide</keyword>
<evidence type="ECO:0000256" key="3">
    <source>
        <dbReference type="ARBA" id="ARBA00022528"/>
    </source>
</evidence>
<dbReference type="GO" id="GO:0031969">
    <property type="term" value="C:chloroplast membrane"/>
    <property type="evidence" value="ECO:0007669"/>
    <property type="project" value="UniProtKB-SubCell"/>
</dbReference>
<dbReference type="InterPro" id="IPR039606">
    <property type="entry name" value="Phytol/farnesol_kinase"/>
</dbReference>
<evidence type="ECO:0000256" key="10">
    <source>
        <dbReference type="ARBA" id="ARBA00023136"/>
    </source>
</evidence>
<reference evidence="15" key="1">
    <citation type="submission" date="2016-03" db="EMBL/GenBank/DDBJ databases">
        <title>Mechanisms controlling the formation of the plant cell surface in tip-growing cells are functionally conserved among land plants.</title>
        <authorList>
            <person name="Honkanen S."/>
            <person name="Jones V.A."/>
            <person name="Morieri G."/>
            <person name="Champion C."/>
            <person name="Hetherington A.J."/>
            <person name="Kelly S."/>
            <person name="Saint-Marcoux D."/>
            <person name="Proust H."/>
            <person name="Prescott H."/>
            <person name="Dolan L."/>
        </authorList>
    </citation>
    <scope>NUCLEOTIDE SEQUENCE [LARGE SCALE GENOMIC DNA]</scope>
    <source>
        <tissue evidence="15">Whole gametophyte</tissue>
    </source>
</reference>
<comment type="caution">
    <text evidence="15">The sequence shown here is derived from an EMBL/GenBank/DDBJ whole genome shotgun (WGS) entry which is preliminary data.</text>
</comment>
<comment type="catalytic activity">
    <reaction evidence="13">
        <text>phytol + CTP = phytyl phosphate + CDP + H(+)</text>
        <dbReference type="Rhea" id="RHEA:38055"/>
        <dbReference type="ChEBI" id="CHEBI:15378"/>
        <dbReference type="ChEBI" id="CHEBI:17327"/>
        <dbReference type="ChEBI" id="CHEBI:37563"/>
        <dbReference type="ChEBI" id="CHEBI:58069"/>
        <dbReference type="ChEBI" id="CHEBI:75483"/>
        <dbReference type="EC" id="2.7.1.182"/>
    </reaction>
</comment>
<gene>
    <name evidence="15" type="ORF">AXG93_2097s1090</name>
</gene>
<name>A0A176W2K5_MARPO</name>
<keyword evidence="5" id="KW-0808">Transferase</keyword>
<evidence type="ECO:0000256" key="11">
    <source>
        <dbReference type="ARBA" id="ARBA00024015"/>
    </source>
</evidence>
<proteinExistence type="inferred from homology"/>
<keyword evidence="4" id="KW-0934">Plastid</keyword>
<dbReference type="EC" id="2.7.1.182" evidence="12"/>
<dbReference type="EMBL" id="LVLJ01002100">
    <property type="protein sequence ID" value="OAE26801.1"/>
    <property type="molecule type" value="Genomic_DNA"/>
</dbReference>
<comment type="subcellular location">
    <subcellularLocation>
        <location evidence="1">Plastid</location>
        <location evidence="1">Chloroplast membrane</location>
        <topology evidence="1">Multi-pass membrane protein</topology>
    </subcellularLocation>
</comment>
<evidence type="ECO:0000256" key="4">
    <source>
        <dbReference type="ARBA" id="ARBA00022640"/>
    </source>
</evidence>
<keyword evidence="16" id="KW-1185">Reference proteome</keyword>
<dbReference type="Proteomes" id="UP000077202">
    <property type="component" value="Unassembled WGS sequence"/>
</dbReference>
<evidence type="ECO:0000256" key="2">
    <source>
        <dbReference type="ARBA" id="ARBA00010794"/>
    </source>
</evidence>
<evidence type="ECO:0000256" key="13">
    <source>
        <dbReference type="ARBA" id="ARBA00048889"/>
    </source>
</evidence>
<organism evidence="15 16">
    <name type="scientific">Marchantia polymorpha subsp. ruderalis</name>
    <dbReference type="NCBI Taxonomy" id="1480154"/>
    <lineage>
        <taxon>Eukaryota</taxon>
        <taxon>Viridiplantae</taxon>
        <taxon>Streptophyta</taxon>
        <taxon>Embryophyta</taxon>
        <taxon>Marchantiophyta</taxon>
        <taxon>Marchantiopsida</taxon>
        <taxon>Marchantiidae</taxon>
        <taxon>Marchantiales</taxon>
        <taxon>Marchantiaceae</taxon>
        <taxon>Marchantia</taxon>
    </lineage>
</organism>
<feature type="transmembrane region" description="Helical" evidence="14">
    <location>
        <begin position="338"/>
        <end position="360"/>
    </location>
</feature>
<keyword evidence="9 14" id="KW-1133">Transmembrane helix</keyword>
<comment type="pathway">
    <text evidence="11">Cofactor biosynthesis; tocopherol biosynthesis.</text>
</comment>
<dbReference type="PANTHER" id="PTHR32523:SF8">
    <property type="entry name" value="DOLICHOL KINASE"/>
    <property type="match status" value="1"/>
</dbReference>
<evidence type="ECO:0000256" key="7">
    <source>
        <dbReference type="ARBA" id="ARBA00022777"/>
    </source>
</evidence>
<feature type="transmembrane region" description="Helical" evidence="14">
    <location>
        <begin position="215"/>
        <end position="232"/>
    </location>
</feature>
<evidence type="ECO:0000256" key="1">
    <source>
        <dbReference type="ARBA" id="ARBA00004508"/>
    </source>
</evidence>
<evidence type="ECO:0000313" key="15">
    <source>
        <dbReference type="EMBL" id="OAE26801.1"/>
    </source>
</evidence>
<evidence type="ECO:0000256" key="9">
    <source>
        <dbReference type="ARBA" id="ARBA00022989"/>
    </source>
</evidence>
<evidence type="ECO:0000256" key="12">
    <source>
        <dbReference type="ARBA" id="ARBA00039024"/>
    </source>
</evidence>